<dbReference type="AlphaFoldDB" id="A0A423SI68"/>
<comment type="caution">
    <text evidence="2">The sequence shown here is derived from an EMBL/GenBank/DDBJ whole genome shotgun (WGS) entry which is preliminary data.</text>
</comment>
<gene>
    <name evidence="2" type="ORF">C7M84_018161</name>
</gene>
<dbReference type="Proteomes" id="UP000283509">
    <property type="component" value="Unassembled WGS sequence"/>
</dbReference>
<evidence type="ECO:0000313" key="2">
    <source>
        <dbReference type="EMBL" id="ROT63916.1"/>
    </source>
</evidence>
<feature type="transmembrane region" description="Helical" evidence="1">
    <location>
        <begin position="63"/>
        <end position="86"/>
    </location>
</feature>
<keyword evidence="1" id="KW-0472">Membrane</keyword>
<sequence>MDSPSGLIVGSVVYNVFPWSVGVKVVVPTELGLWGLGTTEHDPPWGLGTWDWPPHSPLLSSSFLTYFSSLLFPSPILILSSFLLSFPLLLSLFLLPSSFYHIPLTLFLTASLSFSPLPSHSPPWPPRFSPPLLLSPLPSHPLPFPPHFPPLLLSPSPLASHPPPSPSLSSSPLPSTLSPSPPLSLSLCLSSSPFPSSHPLPSSPLSFFHFSLSLPLFPGAKETERKYHNSSLPLSFTSFLLPSLSSFFRSFLLSGYLPVFPCHSSFFLSFPLSLLHSYSSFPPPPIHSFVISPLSSSTSLSLSEYSPDHFRLFFPSKSFSLFLTFPLTLSCVFLTLSITCPRLLYPSLSFRVPSPSSISLPLLPFSSFSPSISHLLPFLLSSSLCVSLLLSFRFPPSPPISLLSSTSFPSPISLSLSSPPSPSFFSFSSYISPSHSVSPLPSFSSLSSYLSPSPPISLPFLPSPSTSSYLSLSLSSYLSPSPSISFHLPPSPPISLPLLPSPSLSPPHTPQSPTSPSAVAASVMYIHKTHGNLAAEGTYQSVIWTYRSCVKFRGSASNRS</sequence>
<protein>
    <submittedName>
        <fullName evidence="2">Uncharacterized protein</fullName>
    </submittedName>
</protein>
<reference evidence="2 3" key="1">
    <citation type="submission" date="2018-04" db="EMBL/GenBank/DDBJ databases">
        <authorList>
            <person name="Zhang X."/>
            <person name="Yuan J."/>
            <person name="Li F."/>
            <person name="Xiang J."/>
        </authorList>
    </citation>
    <scope>NUCLEOTIDE SEQUENCE [LARGE SCALE GENOMIC DNA]</scope>
    <source>
        <tissue evidence="2">Muscle</tissue>
    </source>
</reference>
<reference evidence="2 3" key="2">
    <citation type="submission" date="2019-01" db="EMBL/GenBank/DDBJ databases">
        <title>The decoding of complex shrimp genome reveals the adaptation for benthos swimmer, frequently molting mechanism and breeding impact on genome.</title>
        <authorList>
            <person name="Sun Y."/>
            <person name="Gao Y."/>
            <person name="Yu Y."/>
        </authorList>
    </citation>
    <scope>NUCLEOTIDE SEQUENCE [LARGE SCALE GENOMIC DNA]</scope>
    <source>
        <tissue evidence="2">Muscle</tissue>
    </source>
</reference>
<name>A0A423SI68_PENVA</name>
<proteinExistence type="predicted"/>
<evidence type="ECO:0000256" key="1">
    <source>
        <dbReference type="SAM" id="Phobius"/>
    </source>
</evidence>
<evidence type="ECO:0000313" key="3">
    <source>
        <dbReference type="Proteomes" id="UP000283509"/>
    </source>
</evidence>
<accession>A0A423SI68</accession>
<keyword evidence="3" id="KW-1185">Reference proteome</keyword>
<feature type="transmembrane region" description="Helical" evidence="1">
    <location>
        <begin position="98"/>
        <end position="117"/>
    </location>
</feature>
<organism evidence="2 3">
    <name type="scientific">Penaeus vannamei</name>
    <name type="common">Whiteleg shrimp</name>
    <name type="synonym">Litopenaeus vannamei</name>
    <dbReference type="NCBI Taxonomy" id="6689"/>
    <lineage>
        <taxon>Eukaryota</taxon>
        <taxon>Metazoa</taxon>
        <taxon>Ecdysozoa</taxon>
        <taxon>Arthropoda</taxon>
        <taxon>Crustacea</taxon>
        <taxon>Multicrustacea</taxon>
        <taxon>Malacostraca</taxon>
        <taxon>Eumalacostraca</taxon>
        <taxon>Eucarida</taxon>
        <taxon>Decapoda</taxon>
        <taxon>Dendrobranchiata</taxon>
        <taxon>Penaeoidea</taxon>
        <taxon>Penaeidae</taxon>
        <taxon>Penaeus</taxon>
    </lineage>
</organism>
<keyword evidence="1" id="KW-0812">Transmembrane</keyword>
<keyword evidence="1" id="KW-1133">Transmembrane helix</keyword>
<dbReference type="EMBL" id="QCYY01003356">
    <property type="protein sequence ID" value="ROT63916.1"/>
    <property type="molecule type" value="Genomic_DNA"/>
</dbReference>